<evidence type="ECO:0000313" key="1">
    <source>
        <dbReference type="EMBL" id="CAK9057429.1"/>
    </source>
</evidence>
<proteinExistence type="predicted"/>
<reference evidence="1 2" key="1">
    <citation type="submission" date="2024-02" db="EMBL/GenBank/DDBJ databases">
        <authorList>
            <person name="Chen Y."/>
            <person name="Shah S."/>
            <person name="Dougan E. K."/>
            <person name="Thang M."/>
            <person name="Chan C."/>
        </authorList>
    </citation>
    <scope>NUCLEOTIDE SEQUENCE [LARGE SCALE GENOMIC DNA]</scope>
</reference>
<dbReference type="PANTHER" id="PTHR44086">
    <property type="entry name" value="THIOSULFATE SULFURTRANSFERASE RDL2, MITOCHONDRIAL-RELATED"/>
    <property type="match status" value="1"/>
</dbReference>
<dbReference type="PANTHER" id="PTHR44086:SF10">
    <property type="entry name" value="THIOSULFATE SULFURTRANSFERASE_RHODANESE-LIKE DOMAIN-CONTAINING PROTEIN 3"/>
    <property type="match status" value="1"/>
</dbReference>
<dbReference type="SUPFAM" id="SSF52821">
    <property type="entry name" value="Rhodanese/Cell cycle control phosphatase"/>
    <property type="match status" value="1"/>
</dbReference>
<organism evidence="1 2">
    <name type="scientific">Durusdinium trenchii</name>
    <dbReference type="NCBI Taxonomy" id="1381693"/>
    <lineage>
        <taxon>Eukaryota</taxon>
        <taxon>Sar</taxon>
        <taxon>Alveolata</taxon>
        <taxon>Dinophyceae</taxon>
        <taxon>Suessiales</taxon>
        <taxon>Symbiodiniaceae</taxon>
        <taxon>Durusdinium</taxon>
    </lineage>
</organism>
<dbReference type="Proteomes" id="UP001642484">
    <property type="component" value="Unassembled WGS sequence"/>
</dbReference>
<dbReference type="SMART" id="SM00450">
    <property type="entry name" value="RHOD"/>
    <property type="match status" value="1"/>
</dbReference>
<dbReference type="PROSITE" id="PS50206">
    <property type="entry name" value="RHODANESE_3"/>
    <property type="match status" value="1"/>
</dbReference>
<comment type="caution">
    <text evidence="1">The sequence shown here is derived from an EMBL/GenBank/DDBJ whole genome shotgun (WGS) entry which is preliminary data.</text>
</comment>
<keyword evidence="2" id="KW-1185">Reference proteome</keyword>
<dbReference type="Gene3D" id="3.40.250.10">
    <property type="entry name" value="Rhodanese-like domain"/>
    <property type="match status" value="1"/>
</dbReference>
<sequence>MVDKATVEVLKALKDPLVIDVRDPNEVAEGKGGPPAVIPGSINVPLNVDGQKQSDHPTTPEEFQAKLAAAKVTLPEAKDAAIITHCGSGGRGGRAAEILRGLGYSNAQNGGGPSHIAAALGLA</sequence>
<dbReference type="InterPro" id="IPR036873">
    <property type="entry name" value="Rhodanese-like_dom_sf"/>
</dbReference>
<accession>A0ABP0N511</accession>
<dbReference type="EMBL" id="CAXAMN010021272">
    <property type="protein sequence ID" value="CAK9057429.1"/>
    <property type="molecule type" value="Genomic_DNA"/>
</dbReference>
<evidence type="ECO:0000313" key="2">
    <source>
        <dbReference type="Proteomes" id="UP001642484"/>
    </source>
</evidence>
<gene>
    <name evidence="1" type="ORF">CCMP2556_LOCUS28334</name>
</gene>
<protein>
    <submittedName>
        <fullName evidence="1">Uncharacterized protein</fullName>
    </submittedName>
</protein>
<dbReference type="Pfam" id="PF00581">
    <property type="entry name" value="Rhodanese"/>
    <property type="match status" value="1"/>
</dbReference>
<name>A0ABP0N511_9DINO</name>
<dbReference type="InterPro" id="IPR001763">
    <property type="entry name" value="Rhodanese-like_dom"/>
</dbReference>